<name>A0A4Z0PHD7_9BACT</name>
<dbReference type="RefSeq" id="WP_135499045.1">
    <property type="nucleotide sequence ID" value="NZ_SRLD01000040.1"/>
</dbReference>
<reference evidence="1 2" key="1">
    <citation type="submission" date="2019-04" db="EMBL/GenBank/DDBJ databases">
        <authorList>
            <person name="Feng G."/>
            <person name="Zhang J."/>
            <person name="Zhu H."/>
        </authorList>
    </citation>
    <scope>NUCLEOTIDE SEQUENCE [LARGE SCALE GENOMIC DNA]</scope>
    <source>
        <strain evidence="1 2">JCM 17223</strain>
    </source>
</reference>
<comment type="caution">
    <text evidence="1">The sequence shown here is derived from an EMBL/GenBank/DDBJ whole genome shotgun (WGS) entry which is preliminary data.</text>
</comment>
<dbReference type="EMBL" id="SRLD01000040">
    <property type="protein sequence ID" value="TGE14158.1"/>
    <property type="molecule type" value="Genomic_DNA"/>
</dbReference>
<accession>A0A4Z0PHD7</accession>
<dbReference type="Proteomes" id="UP000297739">
    <property type="component" value="Unassembled WGS sequence"/>
</dbReference>
<keyword evidence="2" id="KW-1185">Reference proteome</keyword>
<sequence>MKDTYLRTLGFVPLLPSYSVYPTSRYGEGAYIPPTDVRYRHAHAAQDGTTLFLYSWLYEPGYMLTTQENISSMADIVAELDSDDPAPVLAQVNAFFLRHGGMAQAAAPAVQAGTYSSTDEEFFRVAVILQEQAA</sequence>
<evidence type="ECO:0000313" key="2">
    <source>
        <dbReference type="Proteomes" id="UP000297739"/>
    </source>
</evidence>
<organism evidence="1 2">
    <name type="scientific">Hymenobacter elongatus</name>
    <dbReference type="NCBI Taxonomy" id="877208"/>
    <lineage>
        <taxon>Bacteria</taxon>
        <taxon>Pseudomonadati</taxon>
        <taxon>Bacteroidota</taxon>
        <taxon>Cytophagia</taxon>
        <taxon>Cytophagales</taxon>
        <taxon>Hymenobacteraceae</taxon>
        <taxon>Hymenobacter</taxon>
    </lineage>
</organism>
<proteinExistence type="predicted"/>
<dbReference type="AlphaFoldDB" id="A0A4Z0PHD7"/>
<gene>
    <name evidence="1" type="ORF">E5J99_17135</name>
</gene>
<evidence type="ECO:0000313" key="1">
    <source>
        <dbReference type="EMBL" id="TGE14158.1"/>
    </source>
</evidence>
<protein>
    <submittedName>
        <fullName evidence="1">Uncharacterized protein</fullName>
    </submittedName>
</protein>
<dbReference type="OrthoDB" id="882023at2"/>